<proteinExistence type="predicted"/>
<feature type="coiled-coil region" evidence="1">
    <location>
        <begin position="153"/>
        <end position="180"/>
    </location>
</feature>
<dbReference type="Proteomes" id="UP001254848">
    <property type="component" value="Unassembled WGS sequence"/>
</dbReference>
<gene>
    <name evidence="3" type="ORF">Q4T40_14575</name>
</gene>
<feature type="coiled-coil region" evidence="1">
    <location>
        <begin position="88"/>
        <end position="115"/>
    </location>
</feature>
<evidence type="ECO:0000313" key="4">
    <source>
        <dbReference type="Proteomes" id="UP001254848"/>
    </source>
</evidence>
<accession>A0ABU3P0A5</accession>
<feature type="domain" description="Hemerythrin-like" evidence="2">
    <location>
        <begin position="86"/>
        <end position="222"/>
    </location>
</feature>
<evidence type="ECO:0000259" key="2">
    <source>
        <dbReference type="Pfam" id="PF01814"/>
    </source>
</evidence>
<dbReference type="EMBL" id="JAUOZS010000001">
    <property type="protein sequence ID" value="MDT8902472.1"/>
    <property type="molecule type" value="Genomic_DNA"/>
</dbReference>
<keyword evidence="1" id="KW-0175">Coiled coil</keyword>
<comment type="caution">
    <text evidence="3">The sequence shown here is derived from an EMBL/GenBank/DDBJ whole genome shotgun (WGS) entry which is preliminary data.</text>
</comment>
<evidence type="ECO:0000256" key="1">
    <source>
        <dbReference type="SAM" id="Coils"/>
    </source>
</evidence>
<name>A0ABU3P0A5_9FIRM</name>
<dbReference type="InterPro" id="IPR012312">
    <property type="entry name" value="Hemerythrin-like"/>
</dbReference>
<dbReference type="Gene3D" id="1.20.120.520">
    <property type="entry name" value="nmb1532 protein domain like"/>
    <property type="match status" value="1"/>
</dbReference>
<dbReference type="RefSeq" id="WP_413780952.1">
    <property type="nucleotide sequence ID" value="NZ_JAUOZS010000001.1"/>
</dbReference>
<organism evidence="3 4">
    <name type="scientific">Anaeroselena agilis</name>
    <dbReference type="NCBI Taxonomy" id="3063788"/>
    <lineage>
        <taxon>Bacteria</taxon>
        <taxon>Bacillati</taxon>
        <taxon>Bacillota</taxon>
        <taxon>Negativicutes</taxon>
        <taxon>Acetonemataceae</taxon>
        <taxon>Anaeroselena</taxon>
    </lineage>
</organism>
<reference evidence="3 4" key="1">
    <citation type="submission" date="2023-07" db="EMBL/GenBank/DDBJ databases">
        <title>The novel representative of Negativicutes class, Anaeroselena agilis gen. nov. sp. nov.</title>
        <authorList>
            <person name="Prokofeva M.I."/>
            <person name="Elcheninov A.G."/>
            <person name="Klyukina A."/>
            <person name="Kublanov I.V."/>
            <person name="Frolov E.N."/>
            <person name="Podosokorskaya O.A."/>
        </authorList>
    </citation>
    <scope>NUCLEOTIDE SEQUENCE [LARGE SCALE GENOMIC DNA]</scope>
    <source>
        <strain evidence="3 4">4137-cl</strain>
    </source>
</reference>
<dbReference type="PANTHER" id="PTHR39966">
    <property type="entry name" value="BLL2471 PROTEIN-RELATED"/>
    <property type="match status" value="1"/>
</dbReference>
<evidence type="ECO:0000313" key="3">
    <source>
        <dbReference type="EMBL" id="MDT8902472.1"/>
    </source>
</evidence>
<dbReference type="Pfam" id="PF01814">
    <property type="entry name" value="Hemerythrin"/>
    <property type="match status" value="1"/>
</dbReference>
<dbReference type="PANTHER" id="PTHR39966:SF3">
    <property type="entry name" value="DUF438 DOMAIN-CONTAINING PROTEIN"/>
    <property type="match status" value="1"/>
</dbReference>
<keyword evidence="4" id="KW-1185">Reference proteome</keyword>
<sequence length="251" mass="28731">MLESEQRAAMIVDLVERYKGGADSDQIKREAKAVFAFVRPETVALAEERLARHNLDPADLHQLHRLHLDNLRHELLQLQAAIEPWHPVRTMIEEHEQILATLERLEALNARVQAAAALDPAARQELADIAANLLAAEYHHRREEEVVFPELTKRGIGATVEAMEAEHEELRERKHALKALAARGADGGFEAFRRELGELAAYIVYNLGDHIYKENHIMFPAAVRLVREEGLWPRLKERCDEIGYCNFRKLH</sequence>
<protein>
    <submittedName>
        <fullName evidence="3">Hemerythrin domain-containing protein</fullName>
    </submittedName>
</protein>